<keyword evidence="2" id="KW-1185">Reference proteome</keyword>
<sequence length="60" mass="6717">MFLLHGVDSNKDWFCSQVGSNVFVDLEANIVPNRGVVIEELDDKYGAIVHVGGKGKQWRQ</sequence>
<comment type="caution">
    <text evidence="1">The sequence shown here is derived from an EMBL/GenBank/DDBJ whole genome shotgun (WGS) entry which is preliminary data.</text>
</comment>
<gene>
    <name evidence="1" type="ORF">Pyn_41220</name>
</gene>
<proteinExistence type="predicted"/>
<dbReference type="AlphaFoldDB" id="A0A314U9P1"/>
<organism evidence="1 2">
    <name type="scientific">Prunus yedoensis var. nudiflora</name>
    <dbReference type="NCBI Taxonomy" id="2094558"/>
    <lineage>
        <taxon>Eukaryota</taxon>
        <taxon>Viridiplantae</taxon>
        <taxon>Streptophyta</taxon>
        <taxon>Embryophyta</taxon>
        <taxon>Tracheophyta</taxon>
        <taxon>Spermatophyta</taxon>
        <taxon>Magnoliopsida</taxon>
        <taxon>eudicotyledons</taxon>
        <taxon>Gunneridae</taxon>
        <taxon>Pentapetalae</taxon>
        <taxon>rosids</taxon>
        <taxon>fabids</taxon>
        <taxon>Rosales</taxon>
        <taxon>Rosaceae</taxon>
        <taxon>Amygdaloideae</taxon>
        <taxon>Amygdaleae</taxon>
        <taxon>Prunus</taxon>
    </lineage>
</organism>
<dbReference type="Proteomes" id="UP000250321">
    <property type="component" value="Unassembled WGS sequence"/>
</dbReference>
<dbReference type="EMBL" id="PJQY01003844">
    <property type="protein sequence ID" value="PQM34000.1"/>
    <property type="molecule type" value="Genomic_DNA"/>
</dbReference>
<accession>A0A314U9P1</accession>
<name>A0A314U9P1_PRUYE</name>
<protein>
    <submittedName>
        <fullName evidence="1">Uncharacterized protein</fullName>
    </submittedName>
</protein>
<evidence type="ECO:0000313" key="2">
    <source>
        <dbReference type="Proteomes" id="UP000250321"/>
    </source>
</evidence>
<reference evidence="1 2" key="1">
    <citation type="submission" date="2018-02" db="EMBL/GenBank/DDBJ databases">
        <title>Draft genome of wild Prunus yedoensis var. nudiflora.</title>
        <authorList>
            <person name="Baek S."/>
            <person name="Kim J.-H."/>
            <person name="Choi K."/>
            <person name="Kim G.-B."/>
            <person name="Cho A."/>
            <person name="Jang H."/>
            <person name="Shin C.-H."/>
            <person name="Yu H.-J."/>
            <person name="Mun J.-H."/>
        </authorList>
    </citation>
    <scope>NUCLEOTIDE SEQUENCE [LARGE SCALE GENOMIC DNA]</scope>
    <source>
        <strain evidence="2">cv. Jeju island</strain>
        <tissue evidence="1">Leaf</tissue>
    </source>
</reference>
<evidence type="ECO:0000313" key="1">
    <source>
        <dbReference type="EMBL" id="PQM34000.1"/>
    </source>
</evidence>